<sequence>MIQKDKTRVDIYGERFRTRASQLTPGLRAVASYINEHREVVLEQTAMEIAATLNTSDATVIRAIQALGFAGLRDLKRTLEQWLGPALSSSEKMSTTVSNLTSDVNTVIDFVLEGHLYTCNVLSEPENRHALAQAVALLVQARQVAIFGIGASGILADYTARLFNRIGLPATALNRTGIGLAEQLIALQRGDVLIMMAQKSAHREGLATLREARRLGIPVILLTNALDSRFSKDASIVIHVPRGDEKGKTPLHGTVLLCLEMIVWSVASAMPQRAVKTIKRINDFHRGLKTGRKNG</sequence>
<evidence type="ECO:0000313" key="8">
    <source>
        <dbReference type="Proteomes" id="UP000254043"/>
    </source>
</evidence>
<dbReference type="EMBL" id="UGAK01000003">
    <property type="protein sequence ID" value="STF92174.1"/>
    <property type="molecule type" value="Genomic_DNA"/>
</dbReference>
<gene>
    <name evidence="6" type="primary">fitR</name>
    <name evidence="7" type="ORF">NCTC7922_03679</name>
    <name evidence="6" type="ORF">NCTC7927_00849</name>
</gene>
<dbReference type="PANTHER" id="PTHR30514:SF1">
    <property type="entry name" value="HTH-TYPE TRANSCRIPTIONAL REGULATOR HEXR-RELATED"/>
    <property type="match status" value="1"/>
</dbReference>
<dbReference type="InterPro" id="IPR001347">
    <property type="entry name" value="SIS_dom"/>
</dbReference>
<evidence type="ECO:0000256" key="2">
    <source>
        <dbReference type="ARBA" id="ARBA00023125"/>
    </source>
</evidence>
<evidence type="ECO:0000256" key="1">
    <source>
        <dbReference type="ARBA" id="ARBA00023015"/>
    </source>
</evidence>
<dbReference type="Gene3D" id="3.40.50.10490">
    <property type="entry name" value="Glucose-6-phosphate isomerase like protein, domain 1"/>
    <property type="match status" value="1"/>
</dbReference>
<reference evidence="8 9" key="1">
    <citation type="submission" date="2018-06" db="EMBL/GenBank/DDBJ databases">
        <authorList>
            <consortium name="Pathogen Informatics"/>
            <person name="Doyle S."/>
        </authorList>
    </citation>
    <scope>NUCLEOTIDE SEQUENCE [LARGE SCALE GENOMIC DNA]</scope>
    <source>
        <strain evidence="7 9">NCTC7922</strain>
        <strain evidence="6 8">NCTC7927</strain>
    </source>
</reference>
<evidence type="ECO:0000256" key="3">
    <source>
        <dbReference type="ARBA" id="ARBA00023163"/>
    </source>
</evidence>
<dbReference type="AlphaFoldDB" id="A0A2X1MNU0"/>
<dbReference type="GO" id="GO:0003677">
    <property type="term" value="F:DNA binding"/>
    <property type="evidence" value="ECO:0007669"/>
    <property type="project" value="UniProtKB-KW"/>
</dbReference>
<dbReference type="Pfam" id="PF01418">
    <property type="entry name" value="HTH_6"/>
    <property type="match status" value="1"/>
</dbReference>
<proteinExistence type="predicted"/>
<organism evidence="6 8">
    <name type="scientific">Escherichia coli</name>
    <dbReference type="NCBI Taxonomy" id="562"/>
    <lineage>
        <taxon>Bacteria</taxon>
        <taxon>Pseudomonadati</taxon>
        <taxon>Pseudomonadota</taxon>
        <taxon>Gammaproteobacteria</taxon>
        <taxon>Enterobacterales</taxon>
        <taxon>Enterobacteriaceae</taxon>
        <taxon>Escherichia</taxon>
    </lineage>
</organism>
<dbReference type="GO" id="GO:0003700">
    <property type="term" value="F:DNA-binding transcription factor activity"/>
    <property type="evidence" value="ECO:0007669"/>
    <property type="project" value="InterPro"/>
</dbReference>
<protein>
    <submittedName>
        <fullName evidence="6">Putative iron transport transcriptional regulator</fullName>
    </submittedName>
</protein>
<dbReference type="PROSITE" id="PS51071">
    <property type="entry name" value="HTH_RPIR"/>
    <property type="match status" value="1"/>
</dbReference>
<keyword evidence="2" id="KW-0238">DNA-binding</keyword>
<dbReference type="Pfam" id="PF01380">
    <property type="entry name" value="SIS"/>
    <property type="match status" value="1"/>
</dbReference>
<dbReference type="PROSITE" id="PS51464">
    <property type="entry name" value="SIS"/>
    <property type="match status" value="1"/>
</dbReference>
<evidence type="ECO:0000313" key="7">
    <source>
        <dbReference type="EMBL" id="STM17232.1"/>
    </source>
</evidence>
<feature type="domain" description="HTH rpiR-type" evidence="4">
    <location>
        <begin position="10"/>
        <end position="86"/>
    </location>
</feature>
<dbReference type="SUPFAM" id="SSF46689">
    <property type="entry name" value="Homeodomain-like"/>
    <property type="match status" value="1"/>
</dbReference>
<dbReference type="InterPro" id="IPR035472">
    <property type="entry name" value="RpiR-like_SIS"/>
</dbReference>
<dbReference type="CDD" id="cd05013">
    <property type="entry name" value="SIS_RpiR"/>
    <property type="match status" value="1"/>
</dbReference>
<dbReference type="InterPro" id="IPR036388">
    <property type="entry name" value="WH-like_DNA-bd_sf"/>
</dbReference>
<dbReference type="GO" id="GO:1901135">
    <property type="term" value="P:carbohydrate derivative metabolic process"/>
    <property type="evidence" value="ECO:0007669"/>
    <property type="project" value="InterPro"/>
</dbReference>
<dbReference type="InterPro" id="IPR047640">
    <property type="entry name" value="RpiR-like"/>
</dbReference>
<dbReference type="EMBL" id="UGFC01000006">
    <property type="protein sequence ID" value="STM17232.1"/>
    <property type="molecule type" value="Genomic_DNA"/>
</dbReference>
<evidence type="ECO:0000259" key="4">
    <source>
        <dbReference type="PROSITE" id="PS51071"/>
    </source>
</evidence>
<feature type="domain" description="SIS" evidence="5">
    <location>
        <begin position="134"/>
        <end position="272"/>
    </location>
</feature>
<dbReference type="InterPro" id="IPR046348">
    <property type="entry name" value="SIS_dom_sf"/>
</dbReference>
<evidence type="ECO:0000313" key="6">
    <source>
        <dbReference type="EMBL" id="STF92174.1"/>
    </source>
</evidence>
<dbReference type="SUPFAM" id="SSF53697">
    <property type="entry name" value="SIS domain"/>
    <property type="match status" value="1"/>
</dbReference>
<evidence type="ECO:0000313" key="9">
    <source>
        <dbReference type="Proteomes" id="UP000254174"/>
    </source>
</evidence>
<keyword evidence="1" id="KW-0805">Transcription regulation</keyword>
<keyword evidence="3" id="KW-0804">Transcription</keyword>
<accession>A0A2X1MNU0</accession>
<dbReference type="Proteomes" id="UP000254174">
    <property type="component" value="Unassembled WGS sequence"/>
</dbReference>
<dbReference type="PANTHER" id="PTHR30514">
    <property type="entry name" value="GLUCOKINASE"/>
    <property type="match status" value="1"/>
</dbReference>
<dbReference type="InterPro" id="IPR000281">
    <property type="entry name" value="HTH_RpiR"/>
</dbReference>
<name>A0A2X1MNU0_ECOLX</name>
<dbReference type="Proteomes" id="UP000254043">
    <property type="component" value="Unassembled WGS sequence"/>
</dbReference>
<dbReference type="InterPro" id="IPR009057">
    <property type="entry name" value="Homeodomain-like_sf"/>
</dbReference>
<dbReference type="Gene3D" id="1.10.10.10">
    <property type="entry name" value="Winged helix-like DNA-binding domain superfamily/Winged helix DNA-binding domain"/>
    <property type="match status" value="1"/>
</dbReference>
<evidence type="ECO:0000259" key="5">
    <source>
        <dbReference type="PROSITE" id="PS51464"/>
    </source>
</evidence>
<dbReference type="GO" id="GO:0097367">
    <property type="term" value="F:carbohydrate derivative binding"/>
    <property type="evidence" value="ECO:0007669"/>
    <property type="project" value="InterPro"/>
</dbReference>